<dbReference type="PANTHER" id="PTHR14063">
    <property type="entry name" value="PROTEIN LIN-7 HOMOLOG"/>
    <property type="match status" value="1"/>
</dbReference>
<dbReference type="EMBL" id="CAJOBB010025767">
    <property type="protein sequence ID" value="CAF4410950.1"/>
    <property type="molecule type" value="Genomic_DNA"/>
</dbReference>
<proteinExistence type="predicted"/>
<protein>
    <recommendedName>
        <fullName evidence="1">PDZ domain-containing protein</fullName>
    </recommendedName>
</protein>
<dbReference type="AlphaFoldDB" id="A0A820PMY8"/>
<dbReference type="CDD" id="cd00136">
    <property type="entry name" value="PDZ_canonical"/>
    <property type="match status" value="1"/>
</dbReference>
<evidence type="ECO:0000313" key="2">
    <source>
        <dbReference type="EMBL" id="CAF4410950.1"/>
    </source>
</evidence>
<reference evidence="2" key="1">
    <citation type="submission" date="2021-02" db="EMBL/GenBank/DDBJ databases">
        <authorList>
            <person name="Nowell W R."/>
        </authorList>
    </citation>
    <scope>NUCLEOTIDE SEQUENCE</scope>
</reference>
<feature type="domain" description="PDZ" evidence="1">
    <location>
        <begin position="11"/>
        <end position="81"/>
    </location>
</feature>
<evidence type="ECO:0000313" key="3">
    <source>
        <dbReference type="Proteomes" id="UP000663868"/>
    </source>
</evidence>
<dbReference type="SUPFAM" id="SSF50156">
    <property type="entry name" value="PDZ domain-like"/>
    <property type="match status" value="1"/>
</dbReference>
<evidence type="ECO:0000259" key="1">
    <source>
        <dbReference type="PROSITE" id="PS50106"/>
    </source>
</evidence>
<dbReference type="PROSITE" id="PS50106">
    <property type="entry name" value="PDZ"/>
    <property type="match status" value="1"/>
</dbReference>
<name>A0A820PMY8_9BILA</name>
<dbReference type="SMART" id="SM00228">
    <property type="entry name" value="PDZ"/>
    <property type="match status" value="1"/>
</dbReference>
<accession>A0A820PMY8</accession>
<dbReference type="Proteomes" id="UP000663868">
    <property type="component" value="Unassembled WGS sequence"/>
</dbReference>
<dbReference type="InterPro" id="IPR001478">
    <property type="entry name" value="PDZ"/>
</dbReference>
<feature type="non-terminal residue" evidence="2">
    <location>
        <position position="1"/>
    </location>
</feature>
<dbReference type="InterPro" id="IPR051109">
    <property type="entry name" value="MAM_complex_regulator"/>
</dbReference>
<sequence length="96" mass="10949">MRFKGPAKIHEIYIEKPIEIRGFGFKLDGGRSQNRPIIISAIEEGSPADKAGLCIDDEVISMNNENIENLTFDQVRKILKERNLRGSIKMIVKTYE</sequence>
<gene>
    <name evidence="2" type="ORF">KXQ929_LOCUS51587</name>
</gene>
<organism evidence="2 3">
    <name type="scientific">Adineta steineri</name>
    <dbReference type="NCBI Taxonomy" id="433720"/>
    <lineage>
        <taxon>Eukaryota</taxon>
        <taxon>Metazoa</taxon>
        <taxon>Spiralia</taxon>
        <taxon>Gnathifera</taxon>
        <taxon>Rotifera</taxon>
        <taxon>Eurotatoria</taxon>
        <taxon>Bdelloidea</taxon>
        <taxon>Adinetida</taxon>
        <taxon>Adinetidae</taxon>
        <taxon>Adineta</taxon>
    </lineage>
</organism>
<dbReference type="InterPro" id="IPR036034">
    <property type="entry name" value="PDZ_sf"/>
</dbReference>
<comment type="caution">
    <text evidence="2">The sequence shown here is derived from an EMBL/GenBank/DDBJ whole genome shotgun (WGS) entry which is preliminary data.</text>
</comment>
<dbReference type="Pfam" id="PF00595">
    <property type="entry name" value="PDZ"/>
    <property type="match status" value="1"/>
</dbReference>
<dbReference type="Gene3D" id="2.30.42.10">
    <property type="match status" value="1"/>
</dbReference>